<dbReference type="InterPro" id="IPR007922">
    <property type="entry name" value="DciA-like"/>
</dbReference>
<comment type="caution">
    <text evidence="1">The sequence shown here is derived from an EMBL/GenBank/DDBJ whole genome shotgun (WGS) entry which is preliminary data.</text>
</comment>
<sequence>MTRYRKNAFKTALDFDNKQLNLCLAQITAQHALLAIVRTALPADIAQHAIHCVASGSQLLLYCDSASWASQIRFFNRAIVDKLHEAGHPYIVRLQVRIVPPIAEPVQPKRVPCLPSVENIGLICDQAQRGDELDLLGAAMARLGETLNKRLMEGR</sequence>
<protein>
    <recommendedName>
        <fullName evidence="3">DUF721 domain-containing protein</fullName>
    </recommendedName>
</protein>
<proteinExistence type="predicted"/>
<evidence type="ECO:0000313" key="1">
    <source>
        <dbReference type="EMBL" id="OAI04849.1"/>
    </source>
</evidence>
<reference evidence="1 2" key="1">
    <citation type="submission" date="2016-03" db="EMBL/GenBank/DDBJ databases">
        <authorList>
            <person name="Ploux O."/>
        </authorList>
    </citation>
    <scope>NUCLEOTIDE SEQUENCE [LARGE SCALE GENOMIC DNA]</scope>
    <source>
        <strain evidence="1 2">R-45371</strain>
    </source>
</reference>
<name>A0A177MJ41_METMH</name>
<dbReference type="AlphaFoldDB" id="A0A177MJ41"/>
<accession>A0A177MJ41</accession>
<dbReference type="Proteomes" id="UP000077763">
    <property type="component" value="Unassembled WGS sequence"/>
</dbReference>
<dbReference type="RefSeq" id="WP_064036538.1">
    <property type="nucleotide sequence ID" value="NZ_LUUH01000048.1"/>
</dbReference>
<dbReference type="EMBL" id="LUUH01000048">
    <property type="protein sequence ID" value="OAI04849.1"/>
    <property type="molecule type" value="Genomic_DNA"/>
</dbReference>
<organism evidence="1 2">
    <name type="scientific">Methylomonas methanica</name>
    <dbReference type="NCBI Taxonomy" id="421"/>
    <lineage>
        <taxon>Bacteria</taxon>
        <taxon>Pseudomonadati</taxon>
        <taxon>Pseudomonadota</taxon>
        <taxon>Gammaproteobacteria</taxon>
        <taxon>Methylococcales</taxon>
        <taxon>Methylococcaceae</taxon>
        <taxon>Methylomonas</taxon>
    </lineage>
</organism>
<evidence type="ECO:0008006" key="3">
    <source>
        <dbReference type="Google" id="ProtNLM"/>
    </source>
</evidence>
<dbReference type="Pfam" id="PF05258">
    <property type="entry name" value="DciA"/>
    <property type="match status" value="1"/>
</dbReference>
<gene>
    <name evidence="1" type="ORF">A1353_12280</name>
</gene>
<evidence type="ECO:0000313" key="2">
    <source>
        <dbReference type="Proteomes" id="UP000077763"/>
    </source>
</evidence>